<dbReference type="AlphaFoldDB" id="A0A6J6PD48"/>
<evidence type="ECO:0000313" key="3">
    <source>
        <dbReference type="EMBL" id="CAB4696739.1"/>
    </source>
</evidence>
<organism evidence="3">
    <name type="scientific">freshwater metagenome</name>
    <dbReference type="NCBI Taxonomy" id="449393"/>
    <lineage>
        <taxon>unclassified sequences</taxon>
        <taxon>metagenomes</taxon>
        <taxon>ecological metagenomes</taxon>
    </lineage>
</organism>
<feature type="transmembrane region" description="Helical" evidence="2">
    <location>
        <begin position="347"/>
        <end position="367"/>
    </location>
</feature>
<keyword evidence="2" id="KW-0812">Transmembrane</keyword>
<evidence type="ECO:0000256" key="2">
    <source>
        <dbReference type="SAM" id="Phobius"/>
    </source>
</evidence>
<sequence>MAEYSTTPRFRMARALQQLGGPYPLSNETILGAAVPVILSNMVLDFGREEGTFGNWLLISTLGYSAVVTILLIARRLLSSTAAPTIVYLLIFLVAGFVRGVVIYSLGRELGVIPAQEWQYRLLGSPLFILVSLSLVTVLVSNSVRATTELEKLETSRLLLEKRLNSMRAEISRMNAEVAGRVSGLISPVIQELMLKIQGAKSSELGLEVKALRSTIDDVIRPLSQDIAQSSDELNATEVETPKVSIRENFRLSTPIQVSYQIVPFWSTALLTLISTPAAVVFYGQDAGLALLVFALALLATLELAALALSKVRVIAILAFLIQLAIFATGGAMATLALGLANLDAGLFPASRIITLTMIIGVAMFVGQVRQTQRYASQLNAQEVNEKLELLNSQARRELWLNRRRIATVLHGPVQAALYASAMRLAQSTRPSKKLIQSVNEDLASALEVLKFESLESPDLRDVLSQIVEVWQSTCEIYSNVTKPVYQVTKKKPLVGEAVVEVLREAVSNAIKHGSASEIEIEAKVSNNLILLSIINNGKPAVNSRGNGFGSKLYSELTHTWNLDKTEDGRTKFSATIFIA</sequence>
<keyword evidence="2" id="KW-1133">Transmembrane helix</keyword>
<dbReference type="InterPro" id="IPR036890">
    <property type="entry name" value="HATPase_C_sf"/>
</dbReference>
<feature type="transmembrane region" description="Helical" evidence="2">
    <location>
        <begin position="118"/>
        <end position="140"/>
    </location>
</feature>
<reference evidence="3" key="1">
    <citation type="submission" date="2020-05" db="EMBL/GenBank/DDBJ databases">
        <authorList>
            <person name="Chiriac C."/>
            <person name="Salcher M."/>
            <person name="Ghai R."/>
            <person name="Kavagutti S V."/>
        </authorList>
    </citation>
    <scope>NUCLEOTIDE SEQUENCE</scope>
</reference>
<keyword evidence="2" id="KW-0472">Membrane</keyword>
<keyword evidence="1" id="KW-0175">Coiled coil</keyword>
<evidence type="ECO:0000256" key="1">
    <source>
        <dbReference type="SAM" id="Coils"/>
    </source>
</evidence>
<feature type="transmembrane region" description="Helical" evidence="2">
    <location>
        <begin position="53"/>
        <end position="74"/>
    </location>
</feature>
<feature type="transmembrane region" description="Helical" evidence="2">
    <location>
        <begin position="86"/>
        <end position="106"/>
    </location>
</feature>
<proteinExistence type="predicted"/>
<dbReference type="Gene3D" id="3.30.565.10">
    <property type="entry name" value="Histidine kinase-like ATPase, C-terminal domain"/>
    <property type="match status" value="1"/>
</dbReference>
<dbReference type="SUPFAM" id="SSF55874">
    <property type="entry name" value="ATPase domain of HSP90 chaperone/DNA topoisomerase II/histidine kinase"/>
    <property type="match status" value="1"/>
</dbReference>
<accession>A0A6J6PD48</accession>
<gene>
    <name evidence="3" type="ORF">UFOPK2370_01285</name>
</gene>
<feature type="transmembrane region" description="Helical" evidence="2">
    <location>
        <begin position="316"/>
        <end position="341"/>
    </location>
</feature>
<feature type="coiled-coil region" evidence="1">
    <location>
        <begin position="150"/>
        <end position="177"/>
    </location>
</feature>
<protein>
    <submittedName>
        <fullName evidence="3">Unannotated protein</fullName>
    </submittedName>
</protein>
<name>A0A6J6PD48_9ZZZZ</name>
<dbReference type="EMBL" id="CAEZXK010000074">
    <property type="protein sequence ID" value="CAB4696739.1"/>
    <property type="molecule type" value="Genomic_DNA"/>
</dbReference>
<feature type="transmembrane region" description="Helical" evidence="2">
    <location>
        <begin position="262"/>
        <end position="283"/>
    </location>
</feature>
<feature type="transmembrane region" description="Helical" evidence="2">
    <location>
        <begin position="289"/>
        <end position="309"/>
    </location>
</feature>